<feature type="domain" description="ABM" evidence="1">
    <location>
        <begin position="10"/>
        <end position="98"/>
    </location>
</feature>
<keyword evidence="3" id="KW-1185">Reference proteome</keyword>
<evidence type="ECO:0000259" key="1">
    <source>
        <dbReference type="PROSITE" id="PS51725"/>
    </source>
</evidence>
<dbReference type="AlphaFoldDB" id="A0A7K0CE70"/>
<name>A0A7K0CE70_9ACTN</name>
<accession>A0A7K0CE70</accession>
<dbReference type="InterPro" id="IPR007138">
    <property type="entry name" value="ABM_dom"/>
</dbReference>
<sequence>MSTAKPEGPYRVILRMVINAGLEEDFEKAWTGSTEAVTGHPACLGQSLSKSTDEDHIYYIVSDWVDEPGFRAFESSDAHLAHRERLHPYRSQGSYNTMHVKARIEGKAHADAGV</sequence>
<gene>
    <name evidence="2" type="ORF">SRB5_17520</name>
</gene>
<dbReference type="OrthoDB" id="3536734at2"/>
<protein>
    <recommendedName>
        <fullName evidence="1">ABM domain-containing protein</fullName>
    </recommendedName>
</protein>
<dbReference type="Gene3D" id="3.30.70.100">
    <property type="match status" value="1"/>
</dbReference>
<dbReference type="RefSeq" id="WP_153450939.1">
    <property type="nucleotide sequence ID" value="NZ_WEGJ01000004.1"/>
</dbReference>
<comment type="caution">
    <text evidence="2">The sequence shown here is derived from an EMBL/GenBank/DDBJ whole genome shotgun (WGS) entry which is preliminary data.</text>
</comment>
<dbReference type="Pfam" id="PF03992">
    <property type="entry name" value="ABM"/>
    <property type="match status" value="1"/>
</dbReference>
<proteinExistence type="predicted"/>
<dbReference type="InterPro" id="IPR011008">
    <property type="entry name" value="Dimeric_a/b-barrel"/>
</dbReference>
<dbReference type="EMBL" id="WEGJ01000004">
    <property type="protein sequence ID" value="MQY11633.1"/>
    <property type="molecule type" value="Genomic_DNA"/>
</dbReference>
<dbReference type="Proteomes" id="UP000466345">
    <property type="component" value="Unassembled WGS sequence"/>
</dbReference>
<dbReference type="SUPFAM" id="SSF54909">
    <property type="entry name" value="Dimeric alpha+beta barrel"/>
    <property type="match status" value="1"/>
</dbReference>
<organism evidence="2 3">
    <name type="scientific">Streptomyces smaragdinus</name>
    <dbReference type="NCBI Taxonomy" id="2585196"/>
    <lineage>
        <taxon>Bacteria</taxon>
        <taxon>Bacillati</taxon>
        <taxon>Actinomycetota</taxon>
        <taxon>Actinomycetes</taxon>
        <taxon>Kitasatosporales</taxon>
        <taxon>Streptomycetaceae</taxon>
        <taxon>Streptomyces</taxon>
    </lineage>
</organism>
<dbReference type="PROSITE" id="PS51725">
    <property type="entry name" value="ABM"/>
    <property type="match status" value="1"/>
</dbReference>
<evidence type="ECO:0000313" key="2">
    <source>
        <dbReference type="EMBL" id="MQY11633.1"/>
    </source>
</evidence>
<evidence type="ECO:0000313" key="3">
    <source>
        <dbReference type="Proteomes" id="UP000466345"/>
    </source>
</evidence>
<reference evidence="2 3" key="1">
    <citation type="submission" date="2019-10" db="EMBL/GenBank/DDBJ databases">
        <title>Streptomyces smaragdinus sp. nov. and Streptomyces fabii sp. nov., isolated from the gut of fungus growing-termite Macrotermes natalensis.</title>
        <authorList>
            <person name="Schwitalla J."/>
            <person name="Benndorf R."/>
            <person name="Martin K."/>
            <person name="De Beer W."/>
            <person name="Kaster A.-K."/>
            <person name="Vollmers J."/>
            <person name="Poulsen M."/>
            <person name="Beemelmanns C."/>
        </authorList>
    </citation>
    <scope>NUCLEOTIDE SEQUENCE [LARGE SCALE GENOMIC DNA]</scope>
    <source>
        <strain evidence="2 3">RB5</strain>
    </source>
</reference>